<protein>
    <recommendedName>
        <fullName evidence="1">MoaB/Mog domain-containing protein</fullName>
    </recommendedName>
</protein>
<dbReference type="CDD" id="cd03522">
    <property type="entry name" value="MoeA_like"/>
    <property type="match status" value="1"/>
</dbReference>
<dbReference type="OrthoDB" id="9779263at2"/>
<proteinExistence type="predicted"/>
<organism evidence="2 3">
    <name type="scientific">Microvirga aerophila</name>
    <dbReference type="NCBI Taxonomy" id="670291"/>
    <lineage>
        <taxon>Bacteria</taxon>
        <taxon>Pseudomonadati</taxon>
        <taxon>Pseudomonadota</taxon>
        <taxon>Alphaproteobacteria</taxon>
        <taxon>Hyphomicrobiales</taxon>
        <taxon>Methylobacteriaceae</taxon>
        <taxon>Microvirga</taxon>
    </lineage>
</organism>
<dbReference type="Proteomes" id="UP000321085">
    <property type="component" value="Unassembled WGS sequence"/>
</dbReference>
<dbReference type="SMART" id="SM00852">
    <property type="entry name" value="MoCF_biosynth"/>
    <property type="match status" value="1"/>
</dbReference>
<dbReference type="RefSeq" id="WP_114187169.1">
    <property type="nucleotide sequence ID" value="NZ_BJYU01000031.1"/>
</dbReference>
<name>A0A512BS95_9HYPH</name>
<sequence>MKFGPVAIEDAIGAIAVHSVRAGKTFIRKGSSITAELALCLKREGVDMIVAAQLEHGDVGEDDAARRIAETLAGESVIVERPFTGRSNLYAGASGVLMVDKLSIDRLNAVDEAITAATLPAYKPVVEGEMIGTVKVIPYAVPDLVLKRGLAVVGGGALHVAPYACRTVGVISTFLPGMKQTIIDKTITVLSTRLEPAGATVTADRRIPHDTYVLADELLRQAADETEIIIVFGASAIADRRDVIPAAIDKAGGHVESLGMPVDPGNLLLVGTITGKPVIGAPGCARSPKENGFDWVLQRMLAKVPVTRADINAMGVGGLLMEIFSRPQPRAGGESEDEA</sequence>
<dbReference type="UniPathway" id="UPA00344"/>
<comment type="caution">
    <text evidence="2">The sequence shown here is derived from an EMBL/GenBank/DDBJ whole genome shotgun (WGS) entry which is preliminary data.</text>
</comment>
<evidence type="ECO:0000313" key="3">
    <source>
        <dbReference type="Proteomes" id="UP000321085"/>
    </source>
</evidence>
<gene>
    <name evidence="2" type="ORF">MAE02_25640</name>
</gene>
<dbReference type="InterPro" id="IPR036425">
    <property type="entry name" value="MoaB/Mog-like_dom_sf"/>
</dbReference>
<dbReference type="Pfam" id="PF00994">
    <property type="entry name" value="MoCF_biosynth"/>
    <property type="match status" value="1"/>
</dbReference>
<accession>A0A512BS95</accession>
<evidence type="ECO:0000313" key="2">
    <source>
        <dbReference type="EMBL" id="GEO14868.1"/>
    </source>
</evidence>
<feature type="domain" description="MoaB/Mog" evidence="1">
    <location>
        <begin position="169"/>
        <end position="302"/>
    </location>
</feature>
<dbReference type="Gene3D" id="3.40.980.10">
    <property type="entry name" value="MoaB/Mog-like domain"/>
    <property type="match status" value="1"/>
</dbReference>
<keyword evidence="3" id="KW-1185">Reference proteome</keyword>
<evidence type="ECO:0000259" key="1">
    <source>
        <dbReference type="SMART" id="SM00852"/>
    </source>
</evidence>
<dbReference type="EMBL" id="BJYU01000031">
    <property type="protein sequence ID" value="GEO14868.1"/>
    <property type="molecule type" value="Genomic_DNA"/>
</dbReference>
<reference evidence="2 3" key="1">
    <citation type="submission" date="2019-07" db="EMBL/GenBank/DDBJ databases">
        <title>Whole genome shotgun sequence of Microvirga aerophila NBRC 106136.</title>
        <authorList>
            <person name="Hosoyama A."/>
            <person name="Uohara A."/>
            <person name="Ohji S."/>
            <person name="Ichikawa N."/>
        </authorList>
    </citation>
    <scope>NUCLEOTIDE SEQUENCE [LARGE SCALE GENOMIC DNA]</scope>
    <source>
        <strain evidence="2 3">NBRC 106136</strain>
    </source>
</reference>
<dbReference type="SUPFAM" id="SSF53218">
    <property type="entry name" value="Molybdenum cofactor biosynthesis proteins"/>
    <property type="match status" value="1"/>
</dbReference>
<dbReference type="AlphaFoldDB" id="A0A512BS95"/>
<dbReference type="InterPro" id="IPR001453">
    <property type="entry name" value="MoaB/Mog_dom"/>
</dbReference>